<gene>
    <name evidence="3" type="ORF">GCM10009846_25280</name>
</gene>
<keyword evidence="2" id="KW-0472">Membrane</keyword>
<sequence>MDEAPHARAWRIAAPALLGWNVLGGVVGGALLVAVVELTPGAAASVVVVDSVPLAILVVGVAAMLGAVGGLMGGGTLVLARGRRPSRRTLVRGVAAGLVVCAIVAAAGLGVPILPDGARPLAVAIGLAIGALMLGLAFRAHEVHWREGDHAVPEPSVSRREGGPGPGPAASDPARDPADDPIRAFVHPDRD</sequence>
<dbReference type="Proteomes" id="UP001501599">
    <property type="component" value="Unassembled WGS sequence"/>
</dbReference>
<keyword evidence="2" id="KW-1133">Transmembrane helix</keyword>
<proteinExistence type="predicted"/>
<reference evidence="3 4" key="1">
    <citation type="journal article" date="2019" name="Int. J. Syst. Evol. Microbiol.">
        <title>The Global Catalogue of Microorganisms (GCM) 10K type strain sequencing project: providing services to taxonomists for standard genome sequencing and annotation.</title>
        <authorList>
            <consortium name="The Broad Institute Genomics Platform"/>
            <consortium name="The Broad Institute Genome Sequencing Center for Infectious Disease"/>
            <person name="Wu L."/>
            <person name="Ma J."/>
        </authorList>
    </citation>
    <scope>NUCLEOTIDE SEQUENCE [LARGE SCALE GENOMIC DNA]</scope>
    <source>
        <strain evidence="3 4">JCM 16026</strain>
    </source>
</reference>
<comment type="caution">
    <text evidence="3">The sequence shown here is derived from an EMBL/GenBank/DDBJ whole genome shotgun (WGS) entry which is preliminary data.</text>
</comment>
<name>A0ABN3AWF9_9MICO</name>
<feature type="transmembrane region" description="Helical" evidence="2">
    <location>
        <begin position="90"/>
        <end position="114"/>
    </location>
</feature>
<accession>A0ABN3AWF9</accession>
<feature type="compositionally biased region" description="Basic and acidic residues" evidence="1">
    <location>
        <begin position="149"/>
        <end position="162"/>
    </location>
</feature>
<evidence type="ECO:0000313" key="4">
    <source>
        <dbReference type="Proteomes" id="UP001501599"/>
    </source>
</evidence>
<dbReference type="EMBL" id="BAAAQT010000008">
    <property type="protein sequence ID" value="GAA2175426.1"/>
    <property type="molecule type" value="Genomic_DNA"/>
</dbReference>
<feature type="transmembrane region" description="Helical" evidence="2">
    <location>
        <begin position="120"/>
        <end position="138"/>
    </location>
</feature>
<feature type="transmembrane region" description="Helical" evidence="2">
    <location>
        <begin position="54"/>
        <end position="78"/>
    </location>
</feature>
<evidence type="ECO:0000313" key="3">
    <source>
        <dbReference type="EMBL" id="GAA2175426.1"/>
    </source>
</evidence>
<keyword evidence="2" id="KW-0812">Transmembrane</keyword>
<dbReference type="RefSeq" id="WP_344344206.1">
    <property type="nucleotide sequence ID" value="NZ_BAAAQT010000008.1"/>
</dbReference>
<feature type="transmembrane region" description="Helical" evidence="2">
    <location>
        <begin position="12"/>
        <end position="34"/>
    </location>
</feature>
<organism evidence="3 4">
    <name type="scientific">Agrococcus versicolor</name>
    <dbReference type="NCBI Taxonomy" id="501482"/>
    <lineage>
        <taxon>Bacteria</taxon>
        <taxon>Bacillati</taxon>
        <taxon>Actinomycetota</taxon>
        <taxon>Actinomycetes</taxon>
        <taxon>Micrococcales</taxon>
        <taxon>Microbacteriaceae</taxon>
        <taxon>Agrococcus</taxon>
    </lineage>
</organism>
<evidence type="ECO:0000256" key="1">
    <source>
        <dbReference type="SAM" id="MobiDB-lite"/>
    </source>
</evidence>
<feature type="compositionally biased region" description="Basic and acidic residues" evidence="1">
    <location>
        <begin position="173"/>
        <end position="191"/>
    </location>
</feature>
<protein>
    <submittedName>
        <fullName evidence="3">Uncharacterized protein</fullName>
    </submittedName>
</protein>
<evidence type="ECO:0000256" key="2">
    <source>
        <dbReference type="SAM" id="Phobius"/>
    </source>
</evidence>
<feature type="region of interest" description="Disordered" evidence="1">
    <location>
        <begin position="149"/>
        <end position="191"/>
    </location>
</feature>
<keyword evidence="4" id="KW-1185">Reference proteome</keyword>